<accession>A0A423VVX4</accession>
<evidence type="ECO:0000313" key="2">
    <source>
        <dbReference type="Proteomes" id="UP000284375"/>
    </source>
</evidence>
<proteinExistence type="predicted"/>
<dbReference type="AlphaFoldDB" id="A0A423VVX4"/>
<evidence type="ECO:0000313" key="1">
    <source>
        <dbReference type="EMBL" id="ROV95128.1"/>
    </source>
</evidence>
<comment type="caution">
    <text evidence="1">The sequence shown here is derived from an EMBL/GenBank/DDBJ whole genome shotgun (WGS) entry which is preliminary data.</text>
</comment>
<organism evidence="1 2">
    <name type="scientific">Cytospora chrysosperma</name>
    <name type="common">Cytospora canker fungus</name>
    <name type="synonym">Sphaeria chrysosperma</name>
    <dbReference type="NCBI Taxonomy" id="252740"/>
    <lineage>
        <taxon>Eukaryota</taxon>
        <taxon>Fungi</taxon>
        <taxon>Dikarya</taxon>
        <taxon>Ascomycota</taxon>
        <taxon>Pezizomycotina</taxon>
        <taxon>Sordariomycetes</taxon>
        <taxon>Sordariomycetidae</taxon>
        <taxon>Diaporthales</taxon>
        <taxon>Cytosporaceae</taxon>
        <taxon>Cytospora</taxon>
    </lineage>
</organism>
<protein>
    <submittedName>
        <fullName evidence="1">Uncharacterized protein</fullName>
    </submittedName>
</protein>
<dbReference type="Proteomes" id="UP000284375">
    <property type="component" value="Unassembled WGS sequence"/>
</dbReference>
<dbReference type="EMBL" id="LJZO01000025">
    <property type="protein sequence ID" value="ROV95128.1"/>
    <property type="molecule type" value="Genomic_DNA"/>
</dbReference>
<keyword evidence="2" id="KW-1185">Reference proteome</keyword>
<gene>
    <name evidence="1" type="ORF">VSDG_05801</name>
</gene>
<name>A0A423VVX4_CYTCH</name>
<sequence>MSSDRTFFMLMVTTVSPSAGAGARALPSVDDAMLAQESAGACMLSVAGPCCSRVRLTTMGICGLWYLSRGRWSRQKFREP</sequence>
<reference evidence="1 2" key="1">
    <citation type="submission" date="2015-09" db="EMBL/GenBank/DDBJ databases">
        <title>Host preference determinants of Valsa canker pathogens revealed by comparative genomics.</title>
        <authorList>
            <person name="Yin Z."/>
            <person name="Huang L."/>
        </authorList>
    </citation>
    <scope>NUCLEOTIDE SEQUENCE [LARGE SCALE GENOMIC DNA]</scope>
    <source>
        <strain evidence="1 2">YSFL</strain>
    </source>
</reference>